<dbReference type="OrthoDB" id="3917128at2759"/>
<accession>A0A6A6DMC3</accession>
<evidence type="ECO:0000256" key="1">
    <source>
        <dbReference type="SAM" id="MobiDB-lite"/>
    </source>
</evidence>
<evidence type="ECO:0000313" key="3">
    <source>
        <dbReference type="Proteomes" id="UP000800200"/>
    </source>
</evidence>
<reference evidence="2" key="1">
    <citation type="journal article" date="2020" name="Stud. Mycol.">
        <title>101 Dothideomycetes genomes: a test case for predicting lifestyles and emergence of pathogens.</title>
        <authorList>
            <person name="Haridas S."/>
            <person name="Albert R."/>
            <person name="Binder M."/>
            <person name="Bloem J."/>
            <person name="Labutti K."/>
            <person name="Salamov A."/>
            <person name="Andreopoulos B."/>
            <person name="Baker S."/>
            <person name="Barry K."/>
            <person name="Bills G."/>
            <person name="Bluhm B."/>
            <person name="Cannon C."/>
            <person name="Castanera R."/>
            <person name="Culley D."/>
            <person name="Daum C."/>
            <person name="Ezra D."/>
            <person name="Gonzalez J."/>
            <person name="Henrissat B."/>
            <person name="Kuo A."/>
            <person name="Liang C."/>
            <person name="Lipzen A."/>
            <person name="Lutzoni F."/>
            <person name="Magnuson J."/>
            <person name="Mondo S."/>
            <person name="Nolan M."/>
            <person name="Ohm R."/>
            <person name="Pangilinan J."/>
            <person name="Park H.-J."/>
            <person name="Ramirez L."/>
            <person name="Alfaro M."/>
            <person name="Sun H."/>
            <person name="Tritt A."/>
            <person name="Yoshinaga Y."/>
            <person name="Zwiers L.-H."/>
            <person name="Turgeon B."/>
            <person name="Goodwin S."/>
            <person name="Spatafora J."/>
            <person name="Crous P."/>
            <person name="Grigoriev I."/>
        </authorList>
    </citation>
    <scope>NUCLEOTIDE SEQUENCE</scope>
    <source>
        <strain evidence="2">CBS 207.26</strain>
    </source>
</reference>
<gene>
    <name evidence="2" type="ORF">K469DRAFT_693584</name>
</gene>
<name>A0A6A6DMC3_9PEZI</name>
<protein>
    <submittedName>
        <fullName evidence="2">Uncharacterized protein</fullName>
    </submittedName>
</protein>
<feature type="region of interest" description="Disordered" evidence="1">
    <location>
        <begin position="115"/>
        <end position="165"/>
    </location>
</feature>
<organism evidence="2 3">
    <name type="scientific">Zopfia rhizophila CBS 207.26</name>
    <dbReference type="NCBI Taxonomy" id="1314779"/>
    <lineage>
        <taxon>Eukaryota</taxon>
        <taxon>Fungi</taxon>
        <taxon>Dikarya</taxon>
        <taxon>Ascomycota</taxon>
        <taxon>Pezizomycotina</taxon>
        <taxon>Dothideomycetes</taxon>
        <taxon>Dothideomycetes incertae sedis</taxon>
        <taxon>Zopfiaceae</taxon>
        <taxon>Zopfia</taxon>
    </lineage>
</organism>
<evidence type="ECO:0000313" key="2">
    <source>
        <dbReference type="EMBL" id="KAF2180133.1"/>
    </source>
</evidence>
<dbReference type="Proteomes" id="UP000800200">
    <property type="component" value="Unassembled WGS sequence"/>
</dbReference>
<proteinExistence type="predicted"/>
<feature type="compositionally biased region" description="Basic and acidic residues" evidence="1">
    <location>
        <begin position="120"/>
        <end position="133"/>
    </location>
</feature>
<feature type="compositionally biased region" description="Pro residues" evidence="1">
    <location>
        <begin position="148"/>
        <end position="159"/>
    </location>
</feature>
<dbReference type="EMBL" id="ML994660">
    <property type="protein sequence ID" value="KAF2180133.1"/>
    <property type="molecule type" value="Genomic_DNA"/>
</dbReference>
<dbReference type="AlphaFoldDB" id="A0A6A6DMC3"/>
<keyword evidence="3" id="KW-1185">Reference proteome</keyword>
<sequence length="165" mass="18993">MQAKEIEGERYAGEKDMQAASSLCGNLEESEALYEYKIASVEMMERRHVFQGPESLGFWGRIRRFFGMDIRSWGFFAIWGACKLFLLVKEQPELARWDGMDDVWAMLRRDTVEEEEEDRLLDGGYRDESDEGRPPAYSDEVQTNKPLPSKPLPEKPLPAVPLIDA</sequence>